<dbReference type="Proteomes" id="UP000601435">
    <property type="component" value="Unassembled WGS sequence"/>
</dbReference>
<dbReference type="OrthoDB" id="443949at2759"/>
<organism evidence="1 2">
    <name type="scientific">Symbiodinium necroappetens</name>
    <dbReference type="NCBI Taxonomy" id="1628268"/>
    <lineage>
        <taxon>Eukaryota</taxon>
        <taxon>Sar</taxon>
        <taxon>Alveolata</taxon>
        <taxon>Dinophyceae</taxon>
        <taxon>Suessiales</taxon>
        <taxon>Symbiodiniaceae</taxon>
        <taxon>Symbiodinium</taxon>
    </lineage>
</organism>
<reference evidence="1" key="1">
    <citation type="submission" date="2021-02" db="EMBL/GenBank/DDBJ databases">
        <authorList>
            <person name="Dougan E. K."/>
            <person name="Rhodes N."/>
            <person name="Thang M."/>
            <person name="Chan C."/>
        </authorList>
    </citation>
    <scope>NUCLEOTIDE SEQUENCE</scope>
</reference>
<dbReference type="Gene3D" id="1.25.40.10">
    <property type="entry name" value="Tetratricopeptide repeat domain"/>
    <property type="match status" value="1"/>
</dbReference>
<sequence>MEQTTAELFASMVDSRAHFGKGVYCSQHEPAVWGSRTRILLNSYSNLSPFRETTDAESQRVEKEWGAGNAGGHRAAFCIPILVSRELAYNTFEKQTPDLAQKIVRDANTGEERRINLGEDYRGRKVDPGRDVCVVQVTDDAGSVKHAGAEADGLLRLLRRRLANLRRELGDDAEITLDCMFELGRRLDGRALHKEAEQLYKECLRGRRAKLGE</sequence>
<proteinExistence type="predicted"/>
<comment type="caution">
    <text evidence="1">The sequence shown here is derived from an EMBL/GenBank/DDBJ whole genome shotgun (WGS) entry which is preliminary data.</text>
</comment>
<protein>
    <submittedName>
        <fullName evidence="1">NPHP3 protein</fullName>
    </submittedName>
</protein>
<dbReference type="EMBL" id="CAJNJA010026018">
    <property type="protein sequence ID" value="CAE7553271.1"/>
    <property type="molecule type" value="Genomic_DNA"/>
</dbReference>
<dbReference type="AlphaFoldDB" id="A0A812U5E3"/>
<keyword evidence="2" id="KW-1185">Reference proteome</keyword>
<dbReference type="InterPro" id="IPR011990">
    <property type="entry name" value="TPR-like_helical_dom_sf"/>
</dbReference>
<name>A0A812U5E3_9DINO</name>
<feature type="non-terminal residue" evidence="1">
    <location>
        <position position="213"/>
    </location>
</feature>
<evidence type="ECO:0000313" key="2">
    <source>
        <dbReference type="Proteomes" id="UP000601435"/>
    </source>
</evidence>
<evidence type="ECO:0000313" key="1">
    <source>
        <dbReference type="EMBL" id="CAE7553271.1"/>
    </source>
</evidence>
<gene>
    <name evidence="1" type="primary">NPHP3</name>
    <name evidence="1" type="ORF">SNEC2469_LOCUS15944</name>
</gene>
<accession>A0A812U5E3</accession>